<dbReference type="Proteomes" id="UP000050741">
    <property type="component" value="Unassembled WGS sequence"/>
</dbReference>
<dbReference type="AlphaFoldDB" id="A0A183BK22"/>
<reference evidence="1" key="2">
    <citation type="submission" date="2014-05" db="EMBL/GenBank/DDBJ databases">
        <title>The genome and life-stage specific transcriptomes of Globodera pallida elucidate key aspects of plant parasitism by a cyst nematode.</title>
        <authorList>
            <person name="Cotton J.A."/>
            <person name="Lilley C.J."/>
            <person name="Jones L.M."/>
            <person name="Kikuchi T."/>
            <person name="Reid A.J."/>
            <person name="Thorpe P."/>
            <person name="Tsai I.J."/>
            <person name="Beasley H."/>
            <person name="Blok V."/>
            <person name="Cock P.J.A."/>
            <person name="Van den Akker S.E."/>
            <person name="Holroyd N."/>
            <person name="Hunt M."/>
            <person name="Mantelin S."/>
            <person name="Naghra H."/>
            <person name="Pain A."/>
            <person name="Palomares-Rius J.E."/>
            <person name="Zarowiecki M."/>
            <person name="Berriman M."/>
            <person name="Jones J.T."/>
            <person name="Urwin P.E."/>
        </authorList>
    </citation>
    <scope>NUCLEOTIDE SEQUENCE [LARGE SCALE GENOMIC DNA]</scope>
    <source>
        <strain evidence="1">Lindley</strain>
    </source>
</reference>
<reference evidence="1" key="1">
    <citation type="submission" date="2013-12" db="EMBL/GenBank/DDBJ databases">
        <authorList>
            <person name="Aslett M."/>
        </authorList>
    </citation>
    <scope>NUCLEOTIDE SEQUENCE [LARGE SCALE GENOMIC DNA]</scope>
    <source>
        <strain evidence="1">Lindley</strain>
    </source>
</reference>
<dbReference type="WBParaSite" id="GPLIN_000095100">
    <property type="protein sequence ID" value="GPLIN_000095100"/>
    <property type="gene ID" value="GPLIN_000095100"/>
</dbReference>
<organism evidence="1 2">
    <name type="scientific">Globodera pallida</name>
    <name type="common">Potato cyst nematode worm</name>
    <name type="synonym">Heterodera pallida</name>
    <dbReference type="NCBI Taxonomy" id="36090"/>
    <lineage>
        <taxon>Eukaryota</taxon>
        <taxon>Metazoa</taxon>
        <taxon>Ecdysozoa</taxon>
        <taxon>Nematoda</taxon>
        <taxon>Chromadorea</taxon>
        <taxon>Rhabditida</taxon>
        <taxon>Tylenchina</taxon>
        <taxon>Tylenchomorpha</taxon>
        <taxon>Tylenchoidea</taxon>
        <taxon>Heteroderidae</taxon>
        <taxon>Heteroderinae</taxon>
        <taxon>Globodera</taxon>
    </lineage>
</organism>
<sequence length="244" mass="26642">MANQYECSDIASSSIGKPIRVDFVKESKKLFVFGNLLSKDPESGSIVLAQFYGLDVAEAGNTVSTYEHRNRIQRVILIPGSSVQSVQVLEEDGNEQVVGTVTGDGRICGAVKNTAKLREKIEGMFWTYGETADGSNGKRTLSETLRIFDEYAQSRRHRLIDALNKIGIKFSETPHVLTQTVGEESVLKKGSTTLIVVKGGMTIYPPYGKNDIFGAAIATKELVCRLTAENVFEDCCKNSCSTNG</sequence>
<proteinExistence type="predicted"/>
<evidence type="ECO:0000313" key="2">
    <source>
        <dbReference type="WBParaSite" id="GPLIN_000095100"/>
    </source>
</evidence>
<name>A0A183BK22_GLOPA</name>
<protein>
    <submittedName>
        <fullName evidence="2">Fructose-bisphosphatase</fullName>
    </submittedName>
</protein>
<keyword evidence="1" id="KW-1185">Reference proteome</keyword>
<evidence type="ECO:0000313" key="1">
    <source>
        <dbReference type="Proteomes" id="UP000050741"/>
    </source>
</evidence>
<reference evidence="2" key="3">
    <citation type="submission" date="2016-06" db="UniProtKB">
        <authorList>
            <consortium name="WormBaseParasite"/>
        </authorList>
    </citation>
    <scope>IDENTIFICATION</scope>
</reference>
<accession>A0A183BK22</accession>